<dbReference type="OrthoDB" id="1938625at2759"/>
<sequence length="206" mass="23067">MYNAPCLSTTNHMAGLNQTEVSHKETQSPPFIFILAMDYLSSLLYFLQDKKAIKGVAINGKTITNHILFADDILIFIEDDGISVSNLQMAILLFEKASGLRINRKKSSLSSINVHLDRVTTVTTTWDIPLHHFPINYFGVPLGGKPQSKSFWDPIIGKIHKKLNSWKYQHISKGGKLTLLKASLSSIPTYQLSVFKASASIYKEIE</sequence>
<evidence type="ECO:0000313" key="4">
    <source>
        <dbReference type="Proteomes" id="UP000321947"/>
    </source>
</evidence>
<name>A0A5D3BF47_CUCMM</name>
<dbReference type="AlphaFoldDB" id="A0A5D3BF47"/>
<accession>A0A5D3BF47</accession>
<dbReference type="STRING" id="1194695.A0A5D3BF47"/>
<dbReference type="EMBL" id="SSTD01018651">
    <property type="protein sequence ID" value="TYJ97694.1"/>
    <property type="molecule type" value="Genomic_DNA"/>
</dbReference>
<gene>
    <name evidence="2" type="ORF">E5676_scaffold37G00710</name>
    <name evidence="1" type="ORF">E6C27_scaffold2688G00030</name>
</gene>
<reference evidence="3 4" key="1">
    <citation type="submission" date="2019-08" db="EMBL/GenBank/DDBJ databases">
        <title>Draft genome sequences of two oriental melons (Cucumis melo L. var makuwa).</title>
        <authorList>
            <person name="Kwon S.-Y."/>
        </authorList>
    </citation>
    <scope>NUCLEOTIDE SEQUENCE [LARGE SCALE GENOMIC DNA]</scope>
    <source>
        <strain evidence="4">cv. Chang Bougi</strain>
        <strain evidence="3">cv. SW 3</strain>
        <tissue evidence="2">Leaf</tissue>
    </source>
</reference>
<evidence type="ECO:0000313" key="2">
    <source>
        <dbReference type="EMBL" id="TYJ97694.1"/>
    </source>
</evidence>
<evidence type="ECO:0000313" key="1">
    <source>
        <dbReference type="EMBL" id="KAA0053621.1"/>
    </source>
</evidence>
<protein>
    <submittedName>
        <fullName evidence="2">LINE-1 retrotransposable element ORF2 protein</fullName>
    </submittedName>
</protein>
<dbReference type="PANTHER" id="PTHR33116:SF78">
    <property type="entry name" value="OS12G0587133 PROTEIN"/>
    <property type="match status" value="1"/>
</dbReference>
<dbReference type="EMBL" id="SSTE01009201">
    <property type="protein sequence ID" value="KAA0053621.1"/>
    <property type="molecule type" value="Genomic_DNA"/>
</dbReference>
<comment type="caution">
    <text evidence="2">The sequence shown here is derived from an EMBL/GenBank/DDBJ whole genome shotgun (WGS) entry which is preliminary data.</text>
</comment>
<dbReference type="Proteomes" id="UP000321947">
    <property type="component" value="Unassembled WGS sequence"/>
</dbReference>
<dbReference type="PANTHER" id="PTHR33116">
    <property type="entry name" value="REVERSE TRANSCRIPTASE ZINC-BINDING DOMAIN-CONTAINING PROTEIN-RELATED-RELATED"/>
    <property type="match status" value="1"/>
</dbReference>
<proteinExistence type="predicted"/>
<dbReference type="Proteomes" id="UP000321393">
    <property type="component" value="Unassembled WGS sequence"/>
</dbReference>
<organism evidence="2 4">
    <name type="scientific">Cucumis melo var. makuwa</name>
    <name type="common">Oriental melon</name>
    <dbReference type="NCBI Taxonomy" id="1194695"/>
    <lineage>
        <taxon>Eukaryota</taxon>
        <taxon>Viridiplantae</taxon>
        <taxon>Streptophyta</taxon>
        <taxon>Embryophyta</taxon>
        <taxon>Tracheophyta</taxon>
        <taxon>Spermatophyta</taxon>
        <taxon>Magnoliopsida</taxon>
        <taxon>eudicotyledons</taxon>
        <taxon>Gunneridae</taxon>
        <taxon>Pentapetalae</taxon>
        <taxon>rosids</taxon>
        <taxon>fabids</taxon>
        <taxon>Cucurbitales</taxon>
        <taxon>Cucurbitaceae</taxon>
        <taxon>Benincaseae</taxon>
        <taxon>Cucumis</taxon>
    </lineage>
</organism>
<evidence type="ECO:0000313" key="3">
    <source>
        <dbReference type="Proteomes" id="UP000321393"/>
    </source>
</evidence>